<accession>A0AAQ3T084</accession>
<dbReference type="EMBL" id="CP144747">
    <property type="protein sequence ID" value="WVZ64245.1"/>
    <property type="molecule type" value="Genomic_DNA"/>
</dbReference>
<dbReference type="Proteomes" id="UP001341281">
    <property type="component" value="Chromosome 03"/>
</dbReference>
<keyword evidence="2" id="KW-1185">Reference proteome</keyword>
<dbReference type="AlphaFoldDB" id="A0AAQ3T084"/>
<evidence type="ECO:0000313" key="1">
    <source>
        <dbReference type="EMBL" id="WVZ64245.1"/>
    </source>
</evidence>
<sequence>ERNSALDQSPVQKFHSILKISDTANVLEIIDCLGVWNCFDKKRDVDSSSKVVISLVSANTFTTLQSFSSDVVFLQTLNCLCAFLFLNNHLQLNDAFLHGVAEVKQDERLSKLFLHFFLCRVWRLTWLLGVHIISSMLS</sequence>
<name>A0AAQ3T084_PASNO</name>
<protein>
    <submittedName>
        <fullName evidence="1">Uncharacterized protein</fullName>
    </submittedName>
</protein>
<feature type="non-terminal residue" evidence="1">
    <location>
        <position position="138"/>
    </location>
</feature>
<reference evidence="1 2" key="1">
    <citation type="submission" date="2024-02" db="EMBL/GenBank/DDBJ databases">
        <title>High-quality chromosome-scale genome assembly of Pensacola bahiagrass (Paspalum notatum Flugge var. saurae).</title>
        <authorList>
            <person name="Vega J.M."/>
            <person name="Podio M."/>
            <person name="Orjuela J."/>
            <person name="Siena L.A."/>
            <person name="Pessino S.C."/>
            <person name="Combes M.C."/>
            <person name="Mariac C."/>
            <person name="Albertini E."/>
            <person name="Pupilli F."/>
            <person name="Ortiz J.P.A."/>
            <person name="Leblanc O."/>
        </authorList>
    </citation>
    <scope>NUCLEOTIDE SEQUENCE [LARGE SCALE GENOMIC DNA]</scope>
    <source>
        <strain evidence="1">R1</strain>
        <tissue evidence="1">Leaf</tissue>
    </source>
</reference>
<evidence type="ECO:0000313" key="2">
    <source>
        <dbReference type="Proteomes" id="UP001341281"/>
    </source>
</evidence>
<organism evidence="1 2">
    <name type="scientific">Paspalum notatum var. saurae</name>
    <dbReference type="NCBI Taxonomy" id="547442"/>
    <lineage>
        <taxon>Eukaryota</taxon>
        <taxon>Viridiplantae</taxon>
        <taxon>Streptophyta</taxon>
        <taxon>Embryophyta</taxon>
        <taxon>Tracheophyta</taxon>
        <taxon>Spermatophyta</taxon>
        <taxon>Magnoliopsida</taxon>
        <taxon>Liliopsida</taxon>
        <taxon>Poales</taxon>
        <taxon>Poaceae</taxon>
        <taxon>PACMAD clade</taxon>
        <taxon>Panicoideae</taxon>
        <taxon>Andropogonodae</taxon>
        <taxon>Paspaleae</taxon>
        <taxon>Paspalinae</taxon>
        <taxon>Paspalum</taxon>
    </lineage>
</organism>
<gene>
    <name evidence="1" type="ORF">U9M48_013797</name>
</gene>
<proteinExistence type="predicted"/>